<protein>
    <recommendedName>
        <fullName evidence="3">Type II toxin-antitoxin system mRNA interferase toxin, RelE/StbE family</fullName>
    </recommendedName>
</protein>
<dbReference type="RefSeq" id="WP_006624692.1">
    <property type="nucleotide sequence ID" value="NZ_FO818640.1"/>
</dbReference>
<dbReference type="Gene3D" id="3.30.2310.20">
    <property type="entry name" value="RelE-like"/>
    <property type="match status" value="1"/>
</dbReference>
<dbReference type="EMBL" id="FO818640">
    <property type="protein sequence ID" value="CDM96222.1"/>
    <property type="molecule type" value="Genomic_DNA"/>
</dbReference>
<reference evidence="1 2" key="1">
    <citation type="submission" date="2014-02" db="EMBL/GenBank/DDBJ databases">
        <authorList>
            <person name="Genoscope - CEA"/>
        </authorList>
    </citation>
    <scope>NUCLEOTIDE SEQUENCE [LARGE SCALE GENOMIC DNA]</scope>
    <source>
        <strain evidence="1 2">PCC 8005</strain>
    </source>
</reference>
<dbReference type="InterPro" id="IPR035093">
    <property type="entry name" value="RelE/ParE_toxin_dom_sf"/>
</dbReference>
<dbReference type="SUPFAM" id="SSF143011">
    <property type="entry name" value="RelE-like"/>
    <property type="match status" value="1"/>
</dbReference>
<dbReference type="InterPro" id="IPR004386">
    <property type="entry name" value="Toxin_YafQ-like"/>
</dbReference>
<keyword evidence="2" id="KW-1185">Reference proteome</keyword>
<dbReference type="Pfam" id="PF15738">
    <property type="entry name" value="YafQ_toxin"/>
    <property type="match status" value="1"/>
</dbReference>
<dbReference type="AlphaFoldDB" id="A0A9P1KH60"/>
<evidence type="ECO:0000313" key="1">
    <source>
        <dbReference type="EMBL" id="CDM96222.1"/>
    </source>
</evidence>
<accession>A0A9P1KH60</accession>
<dbReference type="Proteomes" id="UP000032946">
    <property type="component" value="Chromosome"/>
</dbReference>
<evidence type="ECO:0000313" key="2">
    <source>
        <dbReference type="Proteomes" id="UP000032946"/>
    </source>
</evidence>
<evidence type="ECO:0008006" key="3">
    <source>
        <dbReference type="Google" id="ProtNLM"/>
    </source>
</evidence>
<name>A0A9P1KH60_9CYAN</name>
<sequence length="88" mass="10437">MEVSFSSAFKRAFKKKIKGNQDLETRFWQKLDLFILDPFDPTLKTHKLSGKLKDLWSFSVGYDERVLFYFTEDEKAVFVDMGSHDEVY</sequence>
<proteinExistence type="predicted"/>
<gene>
    <name evidence="1" type="ORF">ARTHRO_40628</name>
</gene>
<organism evidence="1 2">
    <name type="scientific">Limnospira indica PCC 8005</name>
    <dbReference type="NCBI Taxonomy" id="376219"/>
    <lineage>
        <taxon>Bacteria</taxon>
        <taxon>Bacillati</taxon>
        <taxon>Cyanobacteriota</taxon>
        <taxon>Cyanophyceae</taxon>
        <taxon>Oscillatoriophycideae</taxon>
        <taxon>Oscillatoriales</taxon>
        <taxon>Sirenicapillariaceae</taxon>
        <taxon>Limnospira</taxon>
    </lineage>
</organism>